<accession>A0A2P5YCI6</accession>
<dbReference type="AlphaFoldDB" id="A0A2P5YCI6"/>
<dbReference type="Proteomes" id="UP000239757">
    <property type="component" value="Unassembled WGS sequence"/>
</dbReference>
<feature type="region of interest" description="Disordered" evidence="1">
    <location>
        <begin position="1"/>
        <end position="34"/>
    </location>
</feature>
<sequence length="75" mass="8431">MPLRLRRGSRSASSAPPSPHKDVPPLSHGDAPPWLRKDANLDRVEHLMFEMIRVLQYIASANVAPIRQGLPLERL</sequence>
<evidence type="ECO:0000256" key="1">
    <source>
        <dbReference type="SAM" id="MobiDB-lite"/>
    </source>
</evidence>
<organism evidence="2 3">
    <name type="scientific">Gossypium barbadense</name>
    <name type="common">Sea Island cotton</name>
    <name type="synonym">Hibiscus barbadensis</name>
    <dbReference type="NCBI Taxonomy" id="3634"/>
    <lineage>
        <taxon>Eukaryota</taxon>
        <taxon>Viridiplantae</taxon>
        <taxon>Streptophyta</taxon>
        <taxon>Embryophyta</taxon>
        <taxon>Tracheophyta</taxon>
        <taxon>Spermatophyta</taxon>
        <taxon>Magnoliopsida</taxon>
        <taxon>eudicotyledons</taxon>
        <taxon>Gunneridae</taxon>
        <taxon>Pentapetalae</taxon>
        <taxon>rosids</taxon>
        <taxon>malvids</taxon>
        <taxon>Malvales</taxon>
        <taxon>Malvaceae</taxon>
        <taxon>Malvoideae</taxon>
        <taxon>Gossypium</taxon>
    </lineage>
</organism>
<name>A0A2P5YCI6_GOSBA</name>
<dbReference type="EMBL" id="KZ663374">
    <property type="protein sequence ID" value="PPS13251.1"/>
    <property type="molecule type" value="Genomic_DNA"/>
</dbReference>
<proteinExistence type="predicted"/>
<reference evidence="2 3" key="1">
    <citation type="submission" date="2015-01" db="EMBL/GenBank/DDBJ databases">
        <title>Genome of allotetraploid Gossypium barbadense reveals genomic plasticity and fiber elongation in cotton evolution.</title>
        <authorList>
            <person name="Chen X."/>
            <person name="Liu X."/>
            <person name="Zhao B."/>
            <person name="Zheng H."/>
            <person name="Hu Y."/>
            <person name="Lu G."/>
            <person name="Yang C."/>
            <person name="Chen J."/>
            <person name="Shan C."/>
            <person name="Zhang L."/>
            <person name="Zhou Y."/>
            <person name="Wang L."/>
            <person name="Guo W."/>
            <person name="Bai Y."/>
            <person name="Ruan J."/>
            <person name="Shangguan X."/>
            <person name="Mao Y."/>
            <person name="Jiang J."/>
            <person name="Zhu Y."/>
            <person name="Lei J."/>
            <person name="Kang H."/>
            <person name="Chen S."/>
            <person name="He X."/>
            <person name="Wang R."/>
            <person name="Wang Y."/>
            <person name="Chen J."/>
            <person name="Wang L."/>
            <person name="Yu S."/>
            <person name="Wang B."/>
            <person name="Wei J."/>
            <person name="Song S."/>
            <person name="Lu X."/>
            <person name="Gao Z."/>
            <person name="Gu W."/>
            <person name="Deng X."/>
            <person name="Ma D."/>
            <person name="Wang S."/>
            <person name="Liang W."/>
            <person name="Fang L."/>
            <person name="Cai C."/>
            <person name="Zhu X."/>
            <person name="Zhou B."/>
            <person name="Zhang Y."/>
            <person name="Chen Z."/>
            <person name="Xu S."/>
            <person name="Zhu R."/>
            <person name="Wang S."/>
            <person name="Zhang T."/>
            <person name="Zhao G."/>
        </authorList>
    </citation>
    <scope>NUCLEOTIDE SEQUENCE [LARGE SCALE GENOMIC DNA]</scope>
    <source>
        <strain evidence="3">cv. Xinhai21</strain>
        <tissue evidence="2">Leaf</tissue>
    </source>
</reference>
<gene>
    <name evidence="2" type="ORF">GOBAR_AA07392</name>
</gene>
<evidence type="ECO:0000313" key="2">
    <source>
        <dbReference type="EMBL" id="PPS13251.1"/>
    </source>
</evidence>
<protein>
    <submittedName>
        <fullName evidence="2">Uncharacterized protein</fullName>
    </submittedName>
</protein>
<evidence type="ECO:0000313" key="3">
    <source>
        <dbReference type="Proteomes" id="UP000239757"/>
    </source>
</evidence>